<keyword evidence="1" id="KW-1185">Reference proteome</keyword>
<evidence type="ECO:0000313" key="2">
    <source>
        <dbReference type="WBParaSite" id="ACAC_0000066601-mRNA-1"/>
    </source>
</evidence>
<dbReference type="AlphaFoldDB" id="A0A158P675"/>
<dbReference type="InterPro" id="IPR029063">
    <property type="entry name" value="SAM-dependent_MTases_sf"/>
</dbReference>
<dbReference type="SUPFAM" id="SSF53335">
    <property type="entry name" value="S-adenosyl-L-methionine-dependent methyltransferases"/>
    <property type="match status" value="1"/>
</dbReference>
<dbReference type="WBParaSite" id="ACAC_0000066601-mRNA-1">
    <property type="protein sequence ID" value="ACAC_0000066601-mRNA-1"/>
    <property type="gene ID" value="ACAC_0000066601"/>
</dbReference>
<evidence type="ECO:0000313" key="1">
    <source>
        <dbReference type="Proteomes" id="UP000035642"/>
    </source>
</evidence>
<sequence length="289" mass="32231">MVYTMIRGGLLMLPICEPRNDDRFYALADNYVIDSQYLGAVDQSVLENRIDFHEVTIVKICSDTTSVCYSVSDRKFIQDEHKEVVERHLLIDGFYDESDTVVRLISPKGESFDSSDTRIWGIDHSDVRSSYVAAMLVGPFLLSSLSLDQNDEGKNVLEIGLGGGSFSMALHRLKHDVYFTLGLTFDVLVLDACDATMRSACPARAFRNASVISRMKNILKITGSLVVNILSNDREGSGSSTREVNVVLTCVPYSISNVREQLSFYNTRLVRVVSQLKLDDILGHDVVLV</sequence>
<reference evidence="2" key="2">
    <citation type="submission" date="2016-04" db="UniProtKB">
        <authorList>
            <consortium name="WormBaseParasite"/>
        </authorList>
    </citation>
    <scope>IDENTIFICATION</scope>
</reference>
<reference evidence="1" key="1">
    <citation type="submission" date="2012-09" db="EMBL/GenBank/DDBJ databases">
        <authorList>
            <person name="Martin A.A."/>
        </authorList>
    </citation>
    <scope>NUCLEOTIDE SEQUENCE</scope>
</reference>
<protein>
    <submittedName>
        <fullName evidence="2">MTS domain-containing protein</fullName>
    </submittedName>
</protein>
<dbReference type="Proteomes" id="UP000035642">
    <property type="component" value="Unassembled WGS sequence"/>
</dbReference>
<proteinExistence type="predicted"/>
<organism evidence="1 2">
    <name type="scientific">Angiostrongylus cantonensis</name>
    <name type="common">Rat lungworm</name>
    <dbReference type="NCBI Taxonomy" id="6313"/>
    <lineage>
        <taxon>Eukaryota</taxon>
        <taxon>Metazoa</taxon>
        <taxon>Ecdysozoa</taxon>
        <taxon>Nematoda</taxon>
        <taxon>Chromadorea</taxon>
        <taxon>Rhabditida</taxon>
        <taxon>Rhabditina</taxon>
        <taxon>Rhabditomorpha</taxon>
        <taxon>Strongyloidea</taxon>
        <taxon>Metastrongylidae</taxon>
        <taxon>Angiostrongylus</taxon>
    </lineage>
</organism>
<accession>A0A158P675</accession>
<name>A0A158P675_ANGCA</name>